<organism evidence="7 8">
    <name type="scientific">Haemaphysalis longicornis</name>
    <name type="common">Bush tick</name>
    <dbReference type="NCBI Taxonomy" id="44386"/>
    <lineage>
        <taxon>Eukaryota</taxon>
        <taxon>Metazoa</taxon>
        <taxon>Ecdysozoa</taxon>
        <taxon>Arthropoda</taxon>
        <taxon>Chelicerata</taxon>
        <taxon>Arachnida</taxon>
        <taxon>Acari</taxon>
        <taxon>Parasitiformes</taxon>
        <taxon>Ixodida</taxon>
        <taxon>Ixodoidea</taxon>
        <taxon>Ixodidae</taxon>
        <taxon>Haemaphysalinae</taxon>
        <taxon>Haemaphysalis</taxon>
    </lineage>
</organism>
<dbReference type="GO" id="GO:0061668">
    <property type="term" value="P:mitochondrial ribosome assembly"/>
    <property type="evidence" value="ECO:0007669"/>
    <property type="project" value="TreeGrafter"/>
</dbReference>
<dbReference type="AlphaFoldDB" id="A0A9J6FDZ3"/>
<dbReference type="GO" id="GO:0005739">
    <property type="term" value="C:mitochondrion"/>
    <property type="evidence" value="ECO:0007669"/>
    <property type="project" value="TreeGrafter"/>
</dbReference>
<evidence type="ECO:0000256" key="4">
    <source>
        <dbReference type="ARBA" id="ARBA00022989"/>
    </source>
</evidence>
<evidence type="ECO:0000256" key="5">
    <source>
        <dbReference type="ARBA" id="ARBA00023136"/>
    </source>
</evidence>
<evidence type="ECO:0000256" key="1">
    <source>
        <dbReference type="ARBA" id="ARBA00004141"/>
    </source>
</evidence>
<dbReference type="PANTHER" id="PTHR11266">
    <property type="entry name" value="PEROXISOMAL MEMBRANE PROTEIN 2, PXMP2 MPV17"/>
    <property type="match status" value="1"/>
</dbReference>
<protein>
    <recommendedName>
        <fullName evidence="9">Mpv17-like protein</fullName>
    </recommendedName>
</protein>
<dbReference type="GO" id="GO:0016020">
    <property type="term" value="C:membrane"/>
    <property type="evidence" value="ECO:0007669"/>
    <property type="project" value="UniProtKB-SubCell"/>
</dbReference>
<name>A0A9J6FDZ3_HAELO</name>
<reference evidence="7 8" key="1">
    <citation type="journal article" date="2020" name="Cell">
        <title>Large-Scale Comparative Analyses of Tick Genomes Elucidate Their Genetic Diversity and Vector Capacities.</title>
        <authorList>
            <consortium name="Tick Genome and Microbiome Consortium (TIGMIC)"/>
            <person name="Jia N."/>
            <person name="Wang J."/>
            <person name="Shi W."/>
            <person name="Du L."/>
            <person name="Sun Y."/>
            <person name="Zhan W."/>
            <person name="Jiang J.F."/>
            <person name="Wang Q."/>
            <person name="Zhang B."/>
            <person name="Ji P."/>
            <person name="Bell-Sakyi L."/>
            <person name="Cui X.M."/>
            <person name="Yuan T.T."/>
            <person name="Jiang B.G."/>
            <person name="Yang W.F."/>
            <person name="Lam T.T."/>
            <person name="Chang Q.C."/>
            <person name="Ding S.J."/>
            <person name="Wang X.J."/>
            <person name="Zhu J.G."/>
            <person name="Ruan X.D."/>
            <person name="Zhao L."/>
            <person name="Wei J.T."/>
            <person name="Ye R.Z."/>
            <person name="Que T.C."/>
            <person name="Du C.H."/>
            <person name="Zhou Y.H."/>
            <person name="Cheng J.X."/>
            <person name="Dai P.F."/>
            <person name="Guo W.B."/>
            <person name="Han X.H."/>
            <person name="Huang E.J."/>
            <person name="Li L.F."/>
            <person name="Wei W."/>
            <person name="Gao Y.C."/>
            <person name="Liu J.Z."/>
            <person name="Shao H.Z."/>
            <person name="Wang X."/>
            <person name="Wang C.C."/>
            <person name="Yang T.C."/>
            <person name="Huo Q.B."/>
            <person name="Li W."/>
            <person name="Chen H.Y."/>
            <person name="Chen S.E."/>
            <person name="Zhou L.G."/>
            <person name="Ni X.B."/>
            <person name="Tian J.H."/>
            <person name="Sheng Y."/>
            <person name="Liu T."/>
            <person name="Pan Y.S."/>
            <person name="Xia L.Y."/>
            <person name="Li J."/>
            <person name="Zhao F."/>
            <person name="Cao W.C."/>
        </authorList>
    </citation>
    <scope>NUCLEOTIDE SEQUENCE [LARGE SCALE GENOMIC DNA]</scope>
    <source>
        <strain evidence="7">HaeL-2018</strain>
    </source>
</reference>
<dbReference type="OMA" id="GRELWCK"/>
<comment type="subcellular location">
    <subcellularLocation>
        <location evidence="1">Membrane</location>
        <topology evidence="1">Multi-pass membrane protein</topology>
    </subcellularLocation>
</comment>
<dbReference type="EMBL" id="JABSTR010000001">
    <property type="protein sequence ID" value="KAH9361194.1"/>
    <property type="molecule type" value="Genomic_DNA"/>
</dbReference>
<evidence type="ECO:0000313" key="8">
    <source>
        <dbReference type="Proteomes" id="UP000821853"/>
    </source>
</evidence>
<proteinExistence type="inferred from homology"/>
<keyword evidence="3" id="KW-0812">Transmembrane</keyword>
<evidence type="ECO:0000256" key="6">
    <source>
        <dbReference type="RuleBase" id="RU363053"/>
    </source>
</evidence>
<sequence>MLGQSLRVVVLKVLYDQVVFSPINLAVYFGTVGLLEQSGWAELGRELWCKGSTIYQVEWLVWPPAQFVNFYVLPLKYRVFFDNLVSFGFDVYSPYIKYKDQRAHVKSA</sequence>
<comment type="caution">
    <text evidence="7">The sequence shown here is derived from an EMBL/GenBank/DDBJ whole genome shotgun (WGS) entry which is preliminary data.</text>
</comment>
<evidence type="ECO:0008006" key="9">
    <source>
        <dbReference type="Google" id="ProtNLM"/>
    </source>
</evidence>
<comment type="similarity">
    <text evidence="2 6">Belongs to the peroxisomal membrane protein PXMP2/4 family.</text>
</comment>
<keyword evidence="4" id="KW-1133">Transmembrane helix</keyword>
<dbReference type="PANTHER" id="PTHR11266:SF8">
    <property type="entry name" value="MPV17-LIKE PROTEIN 2"/>
    <property type="match status" value="1"/>
</dbReference>
<dbReference type="VEuPathDB" id="VectorBase:HLOH_050950"/>
<gene>
    <name evidence="7" type="ORF">HPB48_001552</name>
</gene>
<dbReference type="Pfam" id="PF04117">
    <property type="entry name" value="Mpv17_PMP22"/>
    <property type="match status" value="1"/>
</dbReference>
<keyword evidence="5" id="KW-0472">Membrane</keyword>
<evidence type="ECO:0000256" key="3">
    <source>
        <dbReference type="ARBA" id="ARBA00022692"/>
    </source>
</evidence>
<evidence type="ECO:0000313" key="7">
    <source>
        <dbReference type="EMBL" id="KAH9361194.1"/>
    </source>
</evidence>
<dbReference type="OrthoDB" id="5345392at2759"/>
<dbReference type="InterPro" id="IPR007248">
    <property type="entry name" value="Mpv17_PMP22"/>
</dbReference>
<evidence type="ECO:0000256" key="2">
    <source>
        <dbReference type="ARBA" id="ARBA00006824"/>
    </source>
</evidence>
<keyword evidence="8" id="KW-1185">Reference proteome</keyword>
<dbReference type="Proteomes" id="UP000821853">
    <property type="component" value="Chromosome 1"/>
</dbReference>
<accession>A0A9J6FDZ3</accession>